<dbReference type="PANTHER" id="PTHR11690:SF248">
    <property type="entry name" value="PICKPOCKET 17, ISOFORM A"/>
    <property type="match status" value="1"/>
</dbReference>
<accession>A0AAD9NF01</accession>
<feature type="compositionally biased region" description="Basic and acidic residues" evidence="12">
    <location>
        <begin position="59"/>
        <end position="74"/>
    </location>
</feature>
<keyword evidence="9 11" id="KW-0739">Sodium transport</keyword>
<keyword evidence="10 11" id="KW-0407">Ion channel</keyword>
<evidence type="ECO:0000256" key="4">
    <source>
        <dbReference type="ARBA" id="ARBA00022692"/>
    </source>
</evidence>
<dbReference type="InterPro" id="IPR001873">
    <property type="entry name" value="ENaC"/>
</dbReference>
<evidence type="ECO:0000256" key="8">
    <source>
        <dbReference type="ARBA" id="ARBA00023136"/>
    </source>
</evidence>
<organism evidence="14 15">
    <name type="scientific">Paralvinella palmiformis</name>
    <dbReference type="NCBI Taxonomy" id="53620"/>
    <lineage>
        <taxon>Eukaryota</taxon>
        <taxon>Metazoa</taxon>
        <taxon>Spiralia</taxon>
        <taxon>Lophotrochozoa</taxon>
        <taxon>Annelida</taxon>
        <taxon>Polychaeta</taxon>
        <taxon>Sedentaria</taxon>
        <taxon>Canalipalpata</taxon>
        <taxon>Terebellida</taxon>
        <taxon>Terebelliformia</taxon>
        <taxon>Alvinellidae</taxon>
        <taxon>Paralvinella</taxon>
    </lineage>
</organism>
<evidence type="ECO:0000256" key="12">
    <source>
        <dbReference type="SAM" id="MobiDB-lite"/>
    </source>
</evidence>
<dbReference type="PRINTS" id="PR01078">
    <property type="entry name" value="AMINACHANNEL"/>
</dbReference>
<reference evidence="14" key="1">
    <citation type="journal article" date="2023" name="Mol. Biol. Evol.">
        <title>Third-Generation Sequencing Reveals the Adaptive Role of the Epigenome in Three Deep-Sea Polychaetes.</title>
        <authorList>
            <person name="Perez M."/>
            <person name="Aroh O."/>
            <person name="Sun Y."/>
            <person name="Lan Y."/>
            <person name="Juniper S.K."/>
            <person name="Young C.R."/>
            <person name="Angers B."/>
            <person name="Qian P.Y."/>
        </authorList>
    </citation>
    <scope>NUCLEOTIDE SEQUENCE</scope>
    <source>
        <strain evidence="14">P08H-3</strain>
    </source>
</reference>
<name>A0AAD9NF01_9ANNE</name>
<dbReference type="AlphaFoldDB" id="A0AAD9NF01"/>
<evidence type="ECO:0000313" key="15">
    <source>
        <dbReference type="Proteomes" id="UP001208570"/>
    </source>
</evidence>
<feature type="region of interest" description="Disordered" evidence="12">
    <location>
        <begin position="185"/>
        <end position="240"/>
    </location>
</feature>
<comment type="caution">
    <text evidence="14">The sequence shown here is derived from an EMBL/GenBank/DDBJ whole genome shotgun (WGS) entry which is preliminary data.</text>
</comment>
<evidence type="ECO:0000256" key="11">
    <source>
        <dbReference type="RuleBase" id="RU000679"/>
    </source>
</evidence>
<feature type="compositionally biased region" description="Basic and acidic residues" evidence="12">
    <location>
        <begin position="199"/>
        <end position="208"/>
    </location>
</feature>
<gene>
    <name evidence="14" type="ORF">LSH36_26g10035</name>
</gene>
<dbReference type="GO" id="GO:0015280">
    <property type="term" value="F:ligand-gated sodium channel activity"/>
    <property type="evidence" value="ECO:0007669"/>
    <property type="project" value="TreeGrafter"/>
</dbReference>
<dbReference type="GO" id="GO:0005886">
    <property type="term" value="C:plasma membrane"/>
    <property type="evidence" value="ECO:0007669"/>
    <property type="project" value="TreeGrafter"/>
</dbReference>
<evidence type="ECO:0000256" key="13">
    <source>
        <dbReference type="SAM" id="Phobius"/>
    </source>
</evidence>
<proteinExistence type="inferred from homology"/>
<evidence type="ECO:0000256" key="5">
    <source>
        <dbReference type="ARBA" id="ARBA00022989"/>
    </source>
</evidence>
<dbReference type="PANTHER" id="PTHR11690">
    <property type="entry name" value="AMILORIDE-SENSITIVE SODIUM CHANNEL-RELATED"/>
    <property type="match status" value="1"/>
</dbReference>
<feature type="compositionally biased region" description="Polar residues" evidence="12">
    <location>
        <begin position="257"/>
        <end position="266"/>
    </location>
</feature>
<keyword evidence="2 11" id="KW-0813">Transport</keyword>
<evidence type="ECO:0000256" key="6">
    <source>
        <dbReference type="ARBA" id="ARBA00023053"/>
    </source>
</evidence>
<keyword evidence="7 11" id="KW-0406">Ion transport</keyword>
<keyword evidence="5 13" id="KW-1133">Transmembrane helix</keyword>
<keyword evidence="8 13" id="KW-0472">Membrane</keyword>
<feature type="transmembrane region" description="Helical" evidence="13">
    <location>
        <begin position="105"/>
        <end position="124"/>
    </location>
</feature>
<evidence type="ECO:0000256" key="7">
    <source>
        <dbReference type="ARBA" id="ARBA00023065"/>
    </source>
</evidence>
<comment type="subcellular location">
    <subcellularLocation>
        <location evidence="1">Membrane</location>
        <topology evidence="1">Multi-pass membrane protein</topology>
    </subcellularLocation>
</comment>
<evidence type="ECO:0000256" key="9">
    <source>
        <dbReference type="ARBA" id="ARBA00023201"/>
    </source>
</evidence>
<sequence>MSSRLGFRPDEFDEERYVDVDRRGFRRVPPVYDYYDGGTPPMTFSGKATKYPNFTDLSRSGEPKVEKADQEKTRQQPPPLSAEFAENTTLQGIAYIHRSKKWYRAIFWVIIFLAAVAATVYQTYTVVHKYYSYGTTTSVGMGYDKLPFPSVDICNINPIRLSASSDFSDELADFLATIVPDNSYDKQRSAPTTTSPPDGDNKRVKTSDEGVFDPENTPDVDQVSPTPRPAPHNGFETLPEDNLSTWKYRILRDNKTNSRASDIKNNNGEDEYNKNSNNKTIRHQQQQHRT</sequence>
<keyword evidence="15" id="KW-1185">Reference proteome</keyword>
<evidence type="ECO:0000256" key="10">
    <source>
        <dbReference type="ARBA" id="ARBA00023303"/>
    </source>
</evidence>
<feature type="region of interest" description="Disordered" evidence="12">
    <location>
        <begin position="253"/>
        <end position="290"/>
    </location>
</feature>
<feature type="region of interest" description="Disordered" evidence="12">
    <location>
        <begin position="42"/>
        <end position="79"/>
    </location>
</feature>
<evidence type="ECO:0000256" key="1">
    <source>
        <dbReference type="ARBA" id="ARBA00004141"/>
    </source>
</evidence>
<dbReference type="EMBL" id="JAODUP010000026">
    <property type="protein sequence ID" value="KAK2167590.1"/>
    <property type="molecule type" value="Genomic_DNA"/>
</dbReference>
<dbReference type="Proteomes" id="UP001208570">
    <property type="component" value="Unassembled WGS sequence"/>
</dbReference>
<keyword evidence="6" id="KW-0915">Sodium</keyword>
<keyword evidence="4 11" id="KW-0812">Transmembrane</keyword>
<evidence type="ECO:0000313" key="14">
    <source>
        <dbReference type="EMBL" id="KAK2167590.1"/>
    </source>
</evidence>
<evidence type="ECO:0000256" key="3">
    <source>
        <dbReference type="ARBA" id="ARBA00022461"/>
    </source>
</evidence>
<comment type="similarity">
    <text evidence="11">Belongs to the amiloride-sensitive sodium channel (TC 1.A.6) family.</text>
</comment>
<protein>
    <submittedName>
        <fullName evidence="14">Uncharacterized protein</fullName>
    </submittedName>
</protein>
<keyword evidence="3 11" id="KW-0894">Sodium channel</keyword>
<feature type="compositionally biased region" description="Basic residues" evidence="12">
    <location>
        <begin position="280"/>
        <end position="290"/>
    </location>
</feature>
<dbReference type="Pfam" id="PF00858">
    <property type="entry name" value="ASC"/>
    <property type="match status" value="1"/>
</dbReference>
<evidence type="ECO:0000256" key="2">
    <source>
        <dbReference type="ARBA" id="ARBA00022448"/>
    </source>
</evidence>